<dbReference type="Proteomes" id="UP000464597">
    <property type="component" value="Chromosome"/>
</dbReference>
<gene>
    <name evidence="4" type="ORF">GSU69_18465</name>
</gene>
<accession>A0ABX6H454</accession>
<dbReference type="RefSeq" id="WP_159423827.1">
    <property type="nucleotide sequence ID" value="NZ_CP047180.1"/>
</dbReference>
<dbReference type="SUPFAM" id="SSF53756">
    <property type="entry name" value="UDP-Glycosyltransferase/glycogen phosphorylase"/>
    <property type="match status" value="1"/>
</dbReference>
<dbReference type="Pfam" id="PF13692">
    <property type="entry name" value="Glyco_trans_1_4"/>
    <property type="match status" value="1"/>
</dbReference>
<keyword evidence="5" id="KW-1185">Reference proteome</keyword>
<dbReference type="EMBL" id="CP047180">
    <property type="protein sequence ID" value="QHC64468.1"/>
    <property type="molecule type" value="Genomic_DNA"/>
</dbReference>
<dbReference type="Gene3D" id="3.40.50.2000">
    <property type="entry name" value="Glycogen Phosphorylase B"/>
    <property type="match status" value="2"/>
</dbReference>
<dbReference type="CDD" id="cd03801">
    <property type="entry name" value="GT4_PimA-like"/>
    <property type="match status" value="1"/>
</dbReference>
<evidence type="ECO:0000313" key="4">
    <source>
        <dbReference type="EMBL" id="QHC64468.1"/>
    </source>
</evidence>
<evidence type="ECO:0000259" key="3">
    <source>
        <dbReference type="Pfam" id="PF13579"/>
    </source>
</evidence>
<protein>
    <submittedName>
        <fullName evidence="4">Glycosyltransferase</fullName>
    </submittedName>
</protein>
<organism evidence="4 5">
    <name type="scientific">Rathayibacter festucae</name>
    <dbReference type="NCBI Taxonomy" id="110937"/>
    <lineage>
        <taxon>Bacteria</taxon>
        <taxon>Bacillati</taxon>
        <taxon>Actinomycetota</taxon>
        <taxon>Actinomycetes</taxon>
        <taxon>Micrococcales</taxon>
        <taxon>Microbacteriaceae</taxon>
        <taxon>Rathayibacter</taxon>
    </lineage>
</organism>
<dbReference type="PANTHER" id="PTHR12526:SF635">
    <property type="entry name" value="GLYCOSYL TRANSFERASE GROUP 1"/>
    <property type="match status" value="1"/>
</dbReference>
<reference evidence="5" key="1">
    <citation type="submission" date="2019-12" db="EMBL/GenBank/DDBJ databases">
        <title>Complete and draft genome sequences of new strains and members of some known species of the genus Rathayibacter isolated from plants.</title>
        <authorList>
            <person name="Tarlachkov S.V."/>
            <person name="Starodumova I.P."/>
            <person name="Dorofeeva L.V."/>
            <person name="Prisyazhnaya N.V."/>
            <person name="Leyn S."/>
            <person name="Zlamal J."/>
            <person name="Elan M."/>
            <person name="Osterman A.L."/>
            <person name="Nadler S."/>
            <person name="Subbotin S.A."/>
            <person name="Evtushenko L.I."/>
        </authorList>
    </citation>
    <scope>NUCLEOTIDE SEQUENCE [LARGE SCALE GENOMIC DNA]</scope>
    <source>
        <strain evidence="5">VKM Ac-2802</strain>
    </source>
</reference>
<evidence type="ECO:0000313" key="5">
    <source>
        <dbReference type="Proteomes" id="UP000464597"/>
    </source>
</evidence>
<feature type="domain" description="Glycosyltransferase subfamily 4-like N-terminal" evidence="3">
    <location>
        <begin position="22"/>
        <end position="173"/>
    </location>
</feature>
<keyword evidence="1" id="KW-0328">Glycosyltransferase</keyword>
<sequence length="375" mass="40665">MTTVRPRILHLGYEDPRKPGAGGGSVRTLEMNKRLADDFEIVVACARFAGCEPYEEDGVRYVHLGAGTGRDVAAATYFASQRRAVSRYAPDLVVEDFGAPISTWGLPRTTSVPVIGVVQWLFAAEKARQYHLPFDRLEQYGLAAHRTLIAVSDDLGARLRERNSRAAVHVVPNALPPQAFATPTLGRRRGIRYLGRLEDAQKGISLLLRAFASAARAGLQQDLLLAGEGPDRIALEALAADLGIADRIEFVGPVAHQHRFAWLAAAEIVAMPSRYETFGMVAAESMAVHSPVVAFDIDCLRNLVHDGTGRRVAAYDVEAYARALLELGADPELRSSLGRGGAVDVASLTWDNAAEQQGDLYRAAVRDRVSAEASR</sequence>
<dbReference type="Pfam" id="PF13579">
    <property type="entry name" value="Glyco_trans_4_4"/>
    <property type="match status" value="1"/>
</dbReference>
<evidence type="ECO:0000256" key="1">
    <source>
        <dbReference type="ARBA" id="ARBA00022676"/>
    </source>
</evidence>
<proteinExistence type="predicted"/>
<keyword evidence="2" id="KW-0808">Transferase</keyword>
<dbReference type="PANTHER" id="PTHR12526">
    <property type="entry name" value="GLYCOSYLTRANSFERASE"/>
    <property type="match status" value="1"/>
</dbReference>
<dbReference type="InterPro" id="IPR028098">
    <property type="entry name" value="Glyco_trans_4-like_N"/>
</dbReference>
<evidence type="ECO:0000256" key="2">
    <source>
        <dbReference type="ARBA" id="ARBA00022679"/>
    </source>
</evidence>
<name>A0ABX6H454_9MICO</name>